<dbReference type="Proteomes" id="UP001064048">
    <property type="component" value="Chromosome 2"/>
</dbReference>
<protein>
    <submittedName>
        <fullName evidence="1">Uncharacterized protein</fullName>
    </submittedName>
</protein>
<dbReference type="EMBL" id="CM046102">
    <property type="protein sequence ID" value="KAI8439961.1"/>
    <property type="molecule type" value="Genomic_DNA"/>
</dbReference>
<accession>A0ACC0KTN3</accession>
<comment type="caution">
    <text evidence="1">The sequence shown here is derived from an EMBL/GenBank/DDBJ whole genome shotgun (WGS) entry which is preliminary data.</text>
</comment>
<gene>
    <name evidence="1" type="ORF">MSG28_001411</name>
</gene>
<reference evidence="1 2" key="1">
    <citation type="journal article" date="2022" name="Genome Biol. Evol.">
        <title>The Spruce Budworm Genome: Reconstructing the Evolutionary History of Antifreeze Proteins.</title>
        <authorList>
            <person name="Beliveau C."/>
            <person name="Gagne P."/>
            <person name="Picq S."/>
            <person name="Vernygora O."/>
            <person name="Keeling C.I."/>
            <person name="Pinkney K."/>
            <person name="Doucet D."/>
            <person name="Wen F."/>
            <person name="Johnston J.S."/>
            <person name="Maaroufi H."/>
            <person name="Boyle B."/>
            <person name="Laroche J."/>
            <person name="Dewar K."/>
            <person name="Juretic N."/>
            <person name="Blackburn G."/>
            <person name="Nisole A."/>
            <person name="Brunet B."/>
            <person name="Brandao M."/>
            <person name="Lumley L."/>
            <person name="Duan J."/>
            <person name="Quan G."/>
            <person name="Lucarotti C.J."/>
            <person name="Roe A.D."/>
            <person name="Sperling F.A.H."/>
            <person name="Levesque R.C."/>
            <person name="Cusson M."/>
        </authorList>
    </citation>
    <scope>NUCLEOTIDE SEQUENCE [LARGE SCALE GENOMIC DNA]</scope>
    <source>
        <strain evidence="1">Glfc:IPQL:Cfum</strain>
    </source>
</reference>
<name>A0ACC0KTN3_CHOFU</name>
<sequence length="300" mass="32393">MARLNLMYFAALAAGFITTCHGVPVLEEMQNNQRNTAITNSYFITTWSHIVNGTENEAVANTAEGVALLDYLDGTQTVAIIVHGRESTVFSEFGHTLRSTLLERDQESVVILVDWSAASQSSYDEARSLVPQVAQDLSDFIVLLEEGEKLDRGLLHLIGFDLGAHVVGITSRIAASRARKITALSPAGVGWDLFSQRLRSTDAQFVEVIHTDAVGARAFGIRETSGTLDFFPNGATRQPGCTASDNSCHHNRSWQLFAATVQMGGHLTGIRCDTLTQALNNRCTGLGVAVMGTNALIKPA</sequence>
<proteinExistence type="predicted"/>
<keyword evidence="2" id="KW-1185">Reference proteome</keyword>
<evidence type="ECO:0000313" key="1">
    <source>
        <dbReference type="EMBL" id="KAI8439961.1"/>
    </source>
</evidence>
<evidence type="ECO:0000313" key="2">
    <source>
        <dbReference type="Proteomes" id="UP001064048"/>
    </source>
</evidence>
<organism evidence="1 2">
    <name type="scientific">Choristoneura fumiferana</name>
    <name type="common">Spruce budworm moth</name>
    <name type="synonym">Archips fumiferana</name>
    <dbReference type="NCBI Taxonomy" id="7141"/>
    <lineage>
        <taxon>Eukaryota</taxon>
        <taxon>Metazoa</taxon>
        <taxon>Ecdysozoa</taxon>
        <taxon>Arthropoda</taxon>
        <taxon>Hexapoda</taxon>
        <taxon>Insecta</taxon>
        <taxon>Pterygota</taxon>
        <taxon>Neoptera</taxon>
        <taxon>Endopterygota</taxon>
        <taxon>Lepidoptera</taxon>
        <taxon>Glossata</taxon>
        <taxon>Ditrysia</taxon>
        <taxon>Tortricoidea</taxon>
        <taxon>Tortricidae</taxon>
        <taxon>Tortricinae</taxon>
        <taxon>Choristoneura</taxon>
    </lineage>
</organism>